<dbReference type="PRINTS" id="PR01264">
    <property type="entry name" value="MECHCHANNEL"/>
</dbReference>
<comment type="caution">
    <text evidence="11">The sequence shown here is derived from an EMBL/GenBank/DDBJ whole genome shotgun (WGS) entry which is preliminary data.</text>
</comment>
<dbReference type="InterPro" id="IPR019823">
    <property type="entry name" value="Mechanosensitive_channel_CS"/>
</dbReference>
<keyword evidence="8 10" id="KW-0472">Membrane</keyword>
<evidence type="ECO:0000256" key="3">
    <source>
        <dbReference type="ARBA" id="ARBA00022448"/>
    </source>
</evidence>
<keyword evidence="5 10" id="KW-0812">Transmembrane</keyword>
<dbReference type="GO" id="GO:0008381">
    <property type="term" value="F:mechanosensitive monoatomic ion channel activity"/>
    <property type="evidence" value="ECO:0007669"/>
    <property type="project" value="InterPro"/>
</dbReference>
<evidence type="ECO:0000256" key="10">
    <source>
        <dbReference type="SAM" id="Phobius"/>
    </source>
</evidence>
<evidence type="ECO:0000256" key="2">
    <source>
        <dbReference type="ARBA" id="ARBA00007254"/>
    </source>
</evidence>
<feature type="transmembrane region" description="Helical" evidence="10">
    <location>
        <begin position="61"/>
        <end position="80"/>
    </location>
</feature>
<dbReference type="EMBL" id="BARV01006075">
    <property type="protein sequence ID" value="GAI07621.1"/>
    <property type="molecule type" value="Genomic_DNA"/>
</dbReference>
<comment type="subcellular location">
    <subcellularLocation>
        <location evidence="1">Cell membrane</location>
        <topology evidence="1">Multi-pass membrane protein</topology>
    </subcellularLocation>
</comment>
<dbReference type="InterPro" id="IPR036019">
    <property type="entry name" value="MscL_channel"/>
</dbReference>
<evidence type="ECO:0000256" key="7">
    <source>
        <dbReference type="ARBA" id="ARBA00023065"/>
    </source>
</evidence>
<dbReference type="InterPro" id="IPR037673">
    <property type="entry name" value="MSC/AndL"/>
</dbReference>
<dbReference type="Gene3D" id="1.10.1200.120">
    <property type="entry name" value="Large-conductance mechanosensitive channel, MscL, domain 1"/>
    <property type="match status" value="1"/>
</dbReference>
<dbReference type="AlphaFoldDB" id="X1LP71"/>
<dbReference type="NCBIfam" id="NF001843">
    <property type="entry name" value="PRK00567.1-4"/>
    <property type="match status" value="1"/>
</dbReference>
<keyword evidence="6 10" id="KW-1133">Transmembrane helix</keyword>
<evidence type="ECO:0000256" key="6">
    <source>
        <dbReference type="ARBA" id="ARBA00022989"/>
    </source>
</evidence>
<dbReference type="InterPro" id="IPR001185">
    <property type="entry name" value="MS_channel"/>
</dbReference>
<keyword evidence="3" id="KW-0813">Transport</keyword>
<sequence>MVQLASLGTDSFQLTRNTGEWYIMLKEFKEFALKGNMVDLAIGVIIGGAFGKLVDSIVNDILMPIIGLLTGGVDFSNMFIQLAGAPAATLAAARTAGATLAYGNFVTLLINFLIIAWVLFMVVKAMNRLKKKEAAAPEAPAAPTKEEALLTDIRDLLAKR</sequence>
<dbReference type="FunFam" id="1.10.1200.120:FF:000001">
    <property type="entry name" value="Large-conductance mechanosensitive channel"/>
    <property type="match status" value="1"/>
</dbReference>
<dbReference type="NCBIfam" id="NF010557">
    <property type="entry name" value="PRK13952.1"/>
    <property type="match status" value="1"/>
</dbReference>
<evidence type="ECO:0000313" key="11">
    <source>
        <dbReference type="EMBL" id="GAI07621.1"/>
    </source>
</evidence>
<keyword evidence="4" id="KW-1003">Cell membrane</keyword>
<dbReference type="PROSITE" id="PS01327">
    <property type="entry name" value="MSCL"/>
    <property type="match status" value="1"/>
</dbReference>
<gene>
    <name evidence="11" type="ORF">S06H3_12409</name>
</gene>
<evidence type="ECO:0000256" key="5">
    <source>
        <dbReference type="ARBA" id="ARBA00022692"/>
    </source>
</evidence>
<name>X1LP71_9ZZZZ</name>
<dbReference type="GO" id="GO:0005886">
    <property type="term" value="C:plasma membrane"/>
    <property type="evidence" value="ECO:0007669"/>
    <property type="project" value="UniProtKB-SubCell"/>
</dbReference>
<reference evidence="11" key="1">
    <citation type="journal article" date="2014" name="Front. Microbiol.">
        <title>High frequency of phylogenetically diverse reductive dehalogenase-homologous genes in deep subseafloor sedimentary metagenomes.</title>
        <authorList>
            <person name="Kawai M."/>
            <person name="Futagami T."/>
            <person name="Toyoda A."/>
            <person name="Takaki Y."/>
            <person name="Nishi S."/>
            <person name="Hori S."/>
            <person name="Arai W."/>
            <person name="Tsubouchi T."/>
            <person name="Morono Y."/>
            <person name="Uchiyama I."/>
            <person name="Ito T."/>
            <person name="Fujiyama A."/>
            <person name="Inagaki F."/>
            <person name="Takami H."/>
        </authorList>
    </citation>
    <scope>NUCLEOTIDE SEQUENCE</scope>
    <source>
        <strain evidence="11">Expedition CK06-06</strain>
    </source>
</reference>
<dbReference type="HAMAP" id="MF_00115">
    <property type="entry name" value="MscL"/>
    <property type="match status" value="1"/>
</dbReference>
<proteinExistence type="inferred from homology"/>
<dbReference type="NCBIfam" id="TIGR00220">
    <property type="entry name" value="mscL"/>
    <property type="match status" value="1"/>
</dbReference>
<dbReference type="PANTHER" id="PTHR30266:SF2">
    <property type="entry name" value="LARGE-CONDUCTANCE MECHANOSENSITIVE CHANNEL"/>
    <property type="match status" value="1"/>
</dbReference>
<organism evidence="11">
    <name type="scientific">marine sediment metagenome</name>
    <dbReference type="NCBI Taxonomy" id="412755"/>
    <lineage>
        <taxon>unclassified sequences</taxon>
        <taxon>metagenomes</taxon>
        <taxon>ecological metagenomes</taxon>
    </lineage>
</organism>
<evidence type="ECO:0008006" key="12">
    <source>
        <dbReference type="Google" id="ProtNLM"/>
    </source>
</evidence>
<dbReference type="SUPFAM" id="SSF81330">
    <property type="entry name" value="Gated mechanosensitive channel"/>
    <property type="match status" value="1"/>
</dbReference>
<evidence type="ECO:0000256" key="1">
    <source>
        <dbReference type="ARBA" id="ARBA00004651"/>
    </source>
</evidence>
<dbReference type="PANTHER" id="PTHR30266">
    <property type="entry name" value="MECHANOSENSITIVE CHANNEL MSCL"/>
    <property type="match status" value="1"/>
</dbReference>
<accession>X1LP71</accession>
<protein>
    <recommendedName>
        <fullName evidence="12">Large-conductance mechanosensitive channel</fullName>
    </recommendedName>
</protein>
<evidence type="ECO:0000256" key="4">
    <source>
        <dbReference type="ARBA" id="ARBA00022475"/>
    </source>
</evidence>
<keyword evidence="9" id="KW-0407">Ion channel</keyword>
<evidence type="ECO:0000256" key="9">
    <source>
        <dbReference type="ARBA" id="ARBA00023303"/>
    </source>
</evidence>
<feature type="transmembrane region" description="Helical" evidence="10">
    <location>
        <begin position="31"/>
        <end position="54"/>
    </location>
</feature>
<keyword evidence="7" id="KW-0406">Ion transport</keyword>
<comment type="similarity">
    <text evidence="2">Belongs to the MscL family.</text>
</comment>
<evidence type="ECO:0000256" key="8">
    <source>
        <dbReference type="ARBA" id="ARBA00023136"/>
    </source>
</evidence>
<feature type="transmembrane region" description="Helical" evidence="10">
    <location>
        <begin position="100"/>
        <end position="123"/>
    </location>
</feature>
<dbReference type="Pfam" id="PF01741">
    <property type="entry name" value="MscL"/>
    <property type="match status" value="1"/>
</dbReference>